<keyword evidence="1" id="KW-0812">Transmembrane</keyword>
<dbReference type="Proteomes" id="UP000640614">
    <property type="component" value="Unassembled WGS sequence"/>
</dbReference>
<organism evidence="2 3">
    <name type="scientific">Flavobacterium hungaricum</name>
    <dbReference type="NCBI Taxonomy" id="2082725"/>
    <lineage>
        <taxon>Bacteria</taxon>
        <taxon>Pseudomonadati</taxon>
        <taxon>Bacteroidota</taxon>
        <taxon>Flavobacteriia</taxon>
        <taxon>Flavobacteriales</taxon>
        <taxon>Flavobacteriaceae</taxon>
        <taxon>Flavobacterium</taxon>
    </lineage>
</organism>
<sequence>MNDSALLVVFFLFLLLTILPALITVKLFQYWKVNIFIKLILSIVIASVIVYLILHLLYKSTGRGLLQ</sequence>
<keyword evidence="3" id="KW-1185">Reference proteome</keyword>
<evidence type="ECO:0000313" key="3">
    <source>
        <dbReference type="Proteomes" id="UP000640614"/>
    </source>
</evidence>
<protein>
    <recommendedName>
        <fullName evidence="4">Phospholipase_D-nuclease N-terminal</fullName>
    </recommendedName>
</protein>
<proteinExistence type="predicted"/>
<evidence type="ECO:0008006" key="4">
    <source>
        <dbReference type="Google" id="ProtNLM"/>
    </source>
</evidence>
<reference evidence="2 3" key="1">
    <citation type="submission" date="2018-07" db="EMBL/GenBank/DDBJ databases">
        <title>Genome assembly of strain KB82.</title>
        <authorList>
            <person name="Kukolya J."/>
            <person name="Horvath B."/>
            <person name="Nagy I."/>
            <person name="Toth A."/>
        </authorList>
    </citation>
    <scope>NUCLEOTIDE SEQUENCE [LARGE SCALE GENOMIC DNA]</scope>
    <source>
        <strain evidence="2 3">Kb82</strain>
    </source>
</reference>
<evidence type="ECO:0000256" key="1">
    <source>
        <dbReference type="SAM" id="Phobius"/>
    </source>
</evidence>
<keyword evidence="1" id="KW-0472">Membrane</keyword>
<evidence type="ECO:0000313" key="2">
    <source>
        <dbReference type="EMBL" id="MBE8724003.1"/>
    </source>
</evidence>
<comment type="caution">
    <text evidence="2">The sequence shown here is derived from an EMBL/GenBank/DDBJ whole genome shotgun (WGS) entry which is preliminary data.</text>
</comment>
<gene>
    <name evidence="2" type="ORF">C4F50_03510</name>
</gene>
<dbReference type="EMBL" id="PRDM01000001">
    <property type="protein sequence ID" value="MBE8724003.1"/>
    <property type="molecule type" value="Genomic_DNA"/>
</dbReference>
<name>A0ABR9TF82_9FLAO</name>
<keyword evidence="1" id="KW-1133">Transmembrane helix</keyword>
<accession>A0ABR9TF82</accession>
<feature type="transmembrane region" description="Helical" evidence="1">
    <location>
        <begin position="36"/>
        <end position="58"/>
    </location>
</feature>